<evidence type="ECO:0000256" key="5">
    <source>
        <dbReference type="ARBA" id="ARBA00022989"/>
    </source>
</evidence>
<proteinExistence type="inferred from homology"/>
<feature type="compositionally biased region" description="Low complexity" evidence="9">
    <location>
        <begin position="95"/>
        <end position="113"/>
    </location>
</feature>
<dbReference type="STRING" id="74649.A0A2P6PX31"/>
<organism evidence="11 12">
    <name type="scientific">Rosa chinensis</name>
    <name type="common">China rose</name>
    <dbReference type="NCBI Taxonomy" id="74649"/>
    <lineage>
        <taxon>Eukaryota</taxon>
        <taxon>Viridiplantae</taxon>
        <taxon>Streptophyta</taxon>
        <taxon>Embryophyta</taxon>
        <taxon>Tracheophyta</taxon>
        <taxon>Spermatophyta</taxon>
        <taxon>Magnoliopsida</taxon>
        <taxon>eudicotyledons</taxon>
        <taxon>Gunneridae</taxon>
        <taxon>Pentapetalae</taxon>
        <taxon>rosids</taxon>
        <taxon>fabids</taxon>
        <taxon>Rosales</taxon>
        <taxon>Rosaceae</taxon>
        <taxon>Rosoideae</taxon>
        <taxon>Rosoideae incertae sedis</taxon>
        <taxon>Rosa</taxon>
    </lineage>
</organism>
<feature type="region of interest" description="Disordered" evidence="9">
    <location>
        <begin position="83"/>
        <end position="125"/>
    </location>
</feature>
<evidence type="ECO:0000256" key="1">
    <source>
        <dbReference type="ARBA" id="ARBA00002598"/>
    </source>
</evidence>
<evidence type="ECO:0000256" key="8">
    <source>
        <dbReference type="ARBA" id="ARBA00035585"/>
    </source>
</evidence>
<feature type="transmembrane region" description="Helical" evidence="10">
    <location>
        <begin position="441"/>
        <end position="465"/>
    </location>
</feature>
<feature type="transmembrane region" description="Helical" evidence="10">
    <location>
        <begin position="512"/>
        <end position="533"/>
    </location>
</feature>
<dbReference type="Proteomes" id="UP000238479">
    <property type="component" value="Chromosome 6"/>
</dbReference>
<dbReference type="OrthoDB" id="409792at2759"/>
<comment type="subcellular location">
    <subcellularLocation>
        <location evidence="2">Cell membrane</location>
        <topology evidence="2">Multi-pass membrane protein</topology>
    </subcellularLocation>
</comment>
<evidence type="ECO:0000256" key="4">
    <source>
        <dbReference type="ARBA" id="ARBA00022692"/>
    </source>
</evidence>
<feature type="transmembrane region" description="Helical" evidence="10">
    <location>
        <begin position="216"/>
        <end position="236"/>
    </location>
</feature>
<keyword evidence="5 10" id="KW-1133">Transmembrane helix</keyword>
<dbReference type="Pfam" id="PF02537">
    <property type="entry name" value="CRCB"/>
    <property type="match status" value="2"/>
</dbReference>
<dbReference type="InterPro" id="IPR003691">
    <property type="entry name" value="FluC"/>
</dbReference>
<feature type="transmembrane region" description="Helical" evidence="10">
    <location>
        <begin position="289"/>
        <end position="308"/>
    </location>
</feature>
<comment type="similarity">
    <text evidence="7">Belongs to the fluoride channel Fluc/FEX (TC 1.A.43) family.</text>
</comment>
<feature type="transmembrane region" description="Helical" evidence="10">
    <location>
        <begin position="256"/>
        <end position="277"/>
    </location>
</feature>
<evidence type="ECO:0000313" key="11">
    <source>
        <dbReference type="EMBL" id="PRQ26483.1"/>
    </source>
</evidence>
<feature type="transmembrane region" description="Helical" evidence="10">
    <location>
        <begin position="377"/>
        <end position="398"/>
    </location>
</feature>
<comment type="caution">
    <text evidence="11">The sequence shown here is derived from an EMBL/GenBank/DDBJ whole genome shotgun (WGS) entry which is preliminary data.</text>
</comment>
<dbReference type="GO" id="GO:0005886">
    <property type="term" value="C:plasma membrane"/>
    <property type="evidence" value="ECO:0007669"/>
    <property type="project" value="UniProtKB-SubCell"/>
</dbReference>
<keyword evidence="3" id="KW-1003">Cell membrane</keyword>
<feature type="transmembrane region" description="Helical" evidence="10">
    <location>
        <begin position="477"/>
        <end position="500"/>
    </location>
</feature>
<feature type="transmembrane region" description="Helical" evidence="10">
    <location>
        <begin position="320"/>
        <end position="343"/>
    </location>
</feature>
<dbReference type="OMA" id="HINTDHE"/>
<dbReference type="GO" id="GO:1903425">
    <property type="term" value="F:fluoride transmembrane transporter activity"/>
    <property type="evidence" value="ECO:0007669"/>
    <property type="project" value="TreeGrafter"/>
</dbReference>
<sequence>MIQPLPARNLKSRKPNLPKSLFHRNPGLAFSVFHFSFPKSSSFLFFFSFIFEMHPLPPSSDRSLQTLLNQSPQEKQSPVIMEGAGYQGTDPEPGSSVPSSANSSSKMCSSSVSGAQPSGIDDDPDECVSEVGDIGDRALHSNRNSFSESLNNLSGEDVLLPSYGFWCRDRTASRAIPTVPLPEEIISLSIDVASRNEDKKQVSFRLENTNKLLPKWMEYGSCMTHLAVFGILGVLTRYLLQKLFGPGGAGVTSDQTILYLDLPSNMVGSFLMGWWGVVFKADISYVSDFLAIGLSTGYLGSLTTFSGWNQKMLELSVQGHWPFAALGNLIGLFLAAYSIIFGIETSKGFRQLLKRCSGSDIAISRKTWRVDSYKRHLAVWAVLLVMLGCLWSVSGILVKEDFRNDSSETHLWLACIIGPVGVWIRWFLARLNGRGLGKTGLLKWLPFGTLIANVSAACIMAALATVEKEVNTKTCNIIVTGVQFGFLGCLSTVSTFISEFNAMRESKHPWRAYAYFMVTICASFCLGTLIYSLPVWAKGYK</sequence>
<name>A0A2P6PX31_ROSCH</name>
<feature type="transmembrane region" description="Helical" evidence="10">
    <location>
        <begin position="410"/>
        <end position="429"/>
    </location>
</feature>
<protein>
    <submittedName>
        <fullName evidence="11">Putative fluoride ion transporter CrcB</fullName>
    </submittedName>
</protein>
<evidence type="ECO:0000256" key="6">
    <source>
        <dbReference type="ARBA" id="ARBA00023136"/>
    </source>
</evidence>
<comment type="catalytic activity">
    <reaction evidence="8">
        <text>fluoride(in) = fluoride(out)</text>
        <dbReference type="Rhea" id="RHEA:76159"/>
        <dbReference type="ChEBI" id="CHEBI:17051"/>
    </reaction>
    <physiologicalReaction direction="left-to-right" evidence="8">
        <dbReference type="Rhea" id="RHEA:76160"/>
    </physiologicalReaction>
</comment>
<dbReference type="AlphaFoldDB" id="A0A2P6PX31"/>
<dbReference type="Gramene" id="PRQ26483">
    <property type="protein sequence ID" value="PRQ26483"/>
    <property type="gene ID" value="RchiOBHm_Chr6g0295111"/>
</dbReference>
<evidence type="ECO:0000256" key="9">
    <source>
        <dbReference type="SAM" id="MobiDB-lite"/>
    </source>
</evidence>
<keyword evidence="6 10" id="KW-0472">Membrane</keyword>
<dbReference type="PANTHER" id="PTHR28259:SF1">
    <property type="entry name" value="FLUORIDE EXPORT PROTEIN 1-RELATED"/>
    <property type="match status" value="1"/>
</dbReference>
<evidence type="ECO:0000313" key="12">
    <source>
        <dbReference type="Proteomes" id="UP000238479"/>
    </source>
</evidence>
<keyword evidence="12" id="KW-1185">Reference proteome</keyword>
<comment type="function">
    <text evidence="1">Fluoride channel required for the rapid expulsion of cytoplasmic fluoride.</text>
</comment>
<evidence type="ECO:0000256" key="2">
    <source>
        <dbReference type="ARBA" id="ARBA00004651"/>
    </source>
</evidence>
<evidence type="ECO:0000256" key="3">
    <source>
        <dbReference type="ARBA" id="ARBA00022475"/>
    </source>
</evidence>
<evidence type="ECO:0000256" key="7">
    <source>
        <dbReference type="ARBA" id="ARBA00035120"/>
    </source>
</evidence>
<accession>A0A2P6PX31</accession>
<gene>
    <name evidence="11" type="ORF">RchiOBHm_Chr6g0295111</name>
</gene>
<dbReference type="PANTHER" id="PTHR28259">
    <property type="entry name" value="FLUORIDE EXPORT PROTEIN 1-RELATED"/>
    <property type="match status" value="1"/>
</dbReference>
<dbReference type="EMBL" id="PDCK01000044">
    <property type="protein sequence ID" value="PRQ26483.1"/>
    <property type="molecule type" value="Genomic_DNA"/>
</dbReference>
<keyword evidence="4 10" id="KW-0812">Transmembrane</keyword>
<reference evidence="11 12" key="1">
    <citation type="journal article" date="2018" name="Nat. Genet.">
        <title>The Rosa genome provides new insights in the design of modern roses.</title>
        <authorList>
            <person name="Bendahmane M."/>
        </authorList>
    </citation>
    <scope>NUCLEOTIDE SEQUENCE [LARGE SCALE GENOMIC DNA]</scope>
    <source>
        <strain evidence="12">cv. Old Blush</strain>
    </source>
</reference>
<evidence type="ECO:0000256" key="10">
    <source>
        <dbReference type="SAM" id="Phobius"/>
    </source>
</evidence>